<dbReference type="Pfam" id="PF10344">
    <property type="entry name" value="Hobbit"/>
    <property type="match status" value="1"/>
</dbReference>
<sequence>MLRSASGTTPPIKTYSDLPIHFQKGEVSYGVGYEPAFADVSYAFTVALRRANLSVRNPGPLILPPKKERSLP</sequence>
<evidence type="ECO:0000313" key="1">
    <source>
        <dbReference type="EMBL" id="MED6142593.1"/>
    </source>
</evidence>
<dbReference type="PANTHER" id="PTHR15678:SF6">
    <property type="entry name" value="BRIDGE-LIKE LIPID TRANSFER PROTEIN FAMILY MEMBER 2"/>
    <property type="match status" value="1"/>
</dbReference>
<gene>
    <name evidence="1" type="ORF">PIB30_115263</name>
</gene>
<proteinExistence type="predicted"/>
<keyword evidence="2" id="KW-1185">Reference proteome</keyword>
<dbReference type="Proteomes" id="UP001341840">
    <property type="component" value="Unassembled WGS sequence"/>
</dbReference>
<reference evidence="1 2" key="1">
    <citation type="journal article" date="2023" name="Plants (Basel)">
        <title>Bridging the Gap: Combining Genomics and Transcriptomics Approaches to Understand Stylosanthes scabra, an Orphan Legume from the Brazilian Caatinga.</title>
        <authorList>
            <person name="Ferreira-Neto J.R.C."/>
            <person name="da Silva M.D."/>
            <person name="Binneck E."/>
            <person name="de Melo N.F."/>
            <person name="da Silva R.H."/>
            <person name="de Melo A.L.T.M."/>
            <person name="Pandolfi V."/>
            <person name="Bustamante F.O."/>
            <person name="Brasileiro-Vidal A.C."/>
            <person name="Benko-Iseppon A.M."/>
        </authorList>
    </citation>
    <scope>NUCLEOTIDE SEQUENCE [LARGE SCALE GENOMIC DNA]</scope>
    <source>
        <tissue evidence="1">Leaves</tissue>
    </source>
</reference>
<accession>A0ABU6T3S0</accession>
<protein>
    <submittedName>
        <fullName evidence="1">Uncharacterized protein</fullName>
    </submittedName>
</protein>
<feature type="non-terminal residue" evidence="1">
    <location>
        <position position="72"/>
    </location>
</feature>
<dbReference type="InterPro" id="IPR045167">
    <property type="entry name" value="Hobbit"/>
</dbReference>
<dbReference type="EMBL" id="JASCZI010072571">
    <property type="protein sequence ID" value="MED6142593.1"/>
    <property type="molecule type" value="Genomic_DNA"/>
</dbReference>
<evidence type="ECO:0000313" key="2">
    <source>
        <dbReference type="Proteomes" id="UP001341840"/>
    </source>
</evidence>
<organism evidence="1 2">
    <name type="scientific">Stylosanthes scabra</name>
    <dbReference type="NCBI Taxonomy" id="79078"/>
    <lineage>
        <taxon>Eukaryota</taxon>
        <taxon>Viridiplantae</taxon>
        <taxon>Streptophyta</taxon>
        <taxon>Embryophyta</taxon>
        <taxon>Tracheophyta</taxon>
        <taxon>Spermatophyta</taxon>
        <taxon>Magnoliopsida</taxon>
        <taxon>eudicotyledons</taxon>
        <taxon>Gunneridae</taxon>
        <taxon>Pentapetalae</taxon>
        <taxon>rosids</taxon>
        <taxon>fabids</taxon>
        <taxon>Fabales</taxon>
        <taxon>Fabaceae</taxon>
        <taxon>Papilionoideae</taxon>
        <taxon>50 kb inversion clade</taxon>
        <taxon>dalbergioids sensu lato</taxon>
        <taxon>Dalbergieae</taxon>
        <taxon>Pterocarpus clade</taxon>
        <taxon>Stylosanthes</taxon>
    </lineage>
</organism>
<comment type="caution">
    <text evidence="1">The sequence shown here is derived from an EMBL/GenBank/DDBJ whole genome shotgun (WGS) entry which is preliminary data.</text>
</comment>
<name>A0ABU6T3S0_9FABA</name>
<dbReference type="PANTHER" id="PTHR15678">
    <property type="entry name" value="ANTIGEN MLAA-22-RELATED"/>
    <property type="match status" value="1"/>
</dbReference>